<gene>
    <name evidence="2" type="ORF">H2204_004654</name>
</gene>
<evidence type="ECO:0000313" key="2">
    <source>
        <dbReference type="EMBL" id="KAJ9637505.1"/>
    </source>
</evidence>
<sequence length="438" mass="46659">MGSTVIHSVLLFDGVSIYSDASVTFDLESGTITSVSTTPTPSTDYPSGAAVIDGKGCTLLPGLIESHMHVHNLHLPPGASEDDILRSPLRCGVTTVCDMHSDPESVTKQRKAVAEELAQAKKSNGTVTMSDLKSSLYGATIAGGWPKPVVLGHNPTEELKALVETWPNVTVETAPDFVKSHKAKGADYIKLMQENCCSLAMPTGAIPVATLELQTAVVNAGHAAGFPVVGHALSVDMTEVVLKAGADGLTHTFVDQPPPQSTIDLYKKNNAFVIPTLTILASLTNELQDWRDQFADLAKQKKLVDDFTVQNMREAMNVKDAAAKLEYAFDTVKRLRQEGIDVVAGTDAVAGLKGSGIGPSLWMELLLYIEKCDMSVTEALHSATALPAKRFGFSDRGIIAKGKRADLVLVKGNVTEKLATLWEGEGIVGVWKQGVKAG</sequence>
<dbReference type="Pfam" id="PF01979">
    <property type="entry name" value="Amidohydro_1"/>
    <property type="match status" value="1"/>
</dbReference>
<dbReference type="AlphaFoldDB" id="A0AA39D0E7"/>
<dbReference type="SUPFAM" id="SSF51556">
    <property type="entry name" value="Metallo-dependent hydrolases"/>
    <property type="match status" value="1"/>
</dbReference>
<dbReference type="Gene3D" id="2.30.40.10">
    <property type="entry name" value="Urease, subunit C, domain 1"/>
    <property type="match status" value="1"/>
</dbReference>
<dbReference type="EMBL" id="JAPDRN010000024">
    <property type="protein sequence ID" value="KAJ9637505.1"/>
    <property type="molecule type" value="Genomic_DNA"/>
</dbReference>
<protein>
    <recommendedName>
        <fullName evidence="1">Amidohydrolase-related domain-containing protein</fullName>
    </recommendedName>
</protein>
<dbReference type="InterPro" id="IPR006680">
    <property type="entry name" value="Amidohydro-rel"/>
</dbReference>
<dbReference type="InterPro" id="IPR032466">
    <property type="entry name" value="Metal_Hydrolase"/>
</dbReference>
<evidence type="ECO:0000259" key="1">
    <source>
        <dbReference type="Pfam" id="PF01979"/>
    </source>
</evidence>
<dbReference type="Gene3D" id="3.40.50.10910">
    <property type="entry name" value="Amidohydrolase"/>
    <property type="match status" value="1"/>
</dbReference>
<dbReference type="SUPFAM" id="SSF51338">
    <property type="entry name" value="Composite domain of metallo-dependent hydrolases"/>
    <property type="match status" value="1"/>
</dbReference>
<accession>A0AA39D0E7</accession>
<name>A0AA39D0E7_9EURO</name>
<dbReference type="PANTHER" id="PTHR43135:SF3">
    <property type="entry name" value="ALPHA-D-RIBOSE 1-METHYLPHOSPHONATE 5-TRIPHOSPHATE DIPHOSPHATASE"/>
    <property type="match status" value="1"/>
</dbReference>
<dbReference type="GO" id="GO:0016810">
    <property type="term" value="F:hydrolase activity, acting on carbon-nitrogen (but not peptide) bonds"/>
    <property type="evidence" value="ECO:0007669"/>
    <property type="project" value="InterPro"/>
</dbReference>
<dbReference type="PANTHER" id="PTHR43135">
    <property type="entry name" value="ALPHA-D-RIBOSE 1-METHYLPHOSPHONATE 5-TRIPHOSPHATE DIPHOSPHATASE"/>
    <property type="match status" value="1"/>
</dbReference>
<proteinExistence type="predicted"/>
<comment type="caution">
    <text evidence="2">The sequence shown here is derived from an EMBL/GenBank/DDBJ whole genome shotgun (WGS) entry which is preliminary data.</text>
</comment>
<keyword evidence="3" id="KW-1185">Reference proteome</keyword>
<dbReference type="InterPro" id="IPR011059">
    <property type="entry name" value="Metal-dep_hydrolase_composite"/>
</dbReference>
<dbReference type="InterPro" id="IPR051781">
    <property type="entry name" value="Metallo-dep_Hydrolase"/>
</dbReference>
<dbReference type="Gene3D" id="3.30.110.90">
    <property type="entry name" value="Amidohydrolase"/>
    <property type="match status" value="1"/>
</dbReference>
<organism evidence="2 3">
    <name type="scientific">Knufia peltigerae</name>
    <dbReference type="NCBI Taxonomy" id="1002370"/>
    <lineage>
        <taxon>Eukaryota</taxon>
        <taxon>Fungi</taxon>
        <taxon>Dikarya</taxon>
        <taxon>Ascomycota</taxon>
        <taxon>Pezizomycotina</taxon>
        <taxon>Eurotiomycetes</taxon>
        <taxon>Chaetothyriomycetidae</taxon>
        <taxon>Chaetothyriales</taxon>
        <taxon>Trichomeriaceae</taxon>
        <taxon>Knufia</taxon>
    </lineage>
</organism>
<reference evidence="2" key="1">
    <citation type="submission" date="2022-10" db="EMBL/GenBank/DDBJ databases">
        <title>Culturing micro-colonial fungi from biological soil crusts in the Mojave desert and describing Neophaeococcomyces mojavensis, and introducing the new genera and species Taxawa tesnikishii.</title>
        <authorList>
            <person name="Kurbessoian T."/>
            <person name="Stajich J.E."/>
        </authorList>
    </citation>
    <scope>NUCLEOTIDE SEQUENCE</scope>
    <source>
        <strain evidence="2">TK_35</strain>
    </source>
</reference>
<dbReference type="Proteomes" id="UP001172681">
    <property type="component" value="Unassembled WGS sequence"/>
</dbReference>
<feature type="domain" description="Amidohydrolase-related" evidence="1">
    <location>
        <begin position="58"/>
        <end position="434"/>
    </location>
</feature>
<evidence type="ECO:0000313" key="3">
    <source>
        <dbReference type="Proteomes" id="UP001172681"/>
    </source>
</evidence>
<dbReference type="Gene3D" id="1.20.58.520">
    <property type="entry name" value="Amidohydrolase"/>
    <property type="match status" value="1"/>
</dbReference>